<proteinExistence type="predicted"/>
<sequence>MVVTRRYLSASRIAQTLGCRWSKRQKAWYLIGQSLPEAVQNLIERESTAPEVEIVSDEDGHDPCTLEEAAKVLGLQVNVEQFTAPHCVYST</sequence>
<dbReference type="RefSeq" id="WP_195169752.1">
    <property type="nucleotide sequence ID" value="NZ_CP062983.1"/>
</dbReference>
<name>A0A7S8E7A0_9CHLR</name>
<organism evidence="1 2">
    <name type="scientific">Phototrophicus methaneseepsis</name>
    <dbReference type="NCBI Taxonomy" id="2710758"/>
    <lineage>
        <taxon>Bacteria</taxon>
        <taxon>Bacillati</taxon>
        <taxon>Chloroflexota</taxon>
        <taxon>Candidatus Thermofontia</taxon>
        <taxon>Phototrophicales</taxon>
        <taxon>Phototrophicaceae</taxon>
        <taxon>Phototrophicus</taxon>
    </lineage>
</organism>
<dbReference type="EMBL" id="CP062983">
    <property type="protein sequence ID" value="QPC81681.1"/>
    <property type="molecule type" value="Genomic_DNA"/>
</dbReference>
<reference evidence="1 2" key="1">
    <citation type="submission" date="2020-02" db="EMBL/GenBank/DDBJ databases">
        <authorList>
            <person name="Zheng R.K."/>
            <person name="Sun C.M."/>
        </authorList>
    </citation>
    <scope>NUCLEOTIDE SEQUENCE [LARGE SCALE GENOMIC DNA]</scope>
    <source>
        <strain evidence="2">rifampicinis</strain>
    </source>
</reference>
<gene>
    <name evidence="1" type="ORF">G4Y79_18600</name>
</gene>
<dbReference type="Proteomes" id="UP000594468">
    <property type="component" value="Chromosome"/>
</dbReference>
<dbReference type="AlphaFoldDB" id="A0A7S8E7A0"/>
<protein>
    <submittedName>
        <fullName evidence="1">Uncharacterized protein</fullName>
    </submittedName>
</protein>
<accession>A0A7S8E7A0</accession>
<evidence type="ECO:0000313" key="1">
    <source>
        <dbReference type="EMBL" id="QPC81681.1"/>
    </source>
</evidence>
<evidence type="ECO:0000313" key="2">
    <source>
        <dbReference type="Proteomes" id="UP000594468"/>
    </source>
</evidence>
<dbReference type="KEGG" id="pmet:G4Y79_18600"/>
<keyword evidence="2" id="KW-1185">Reference proteome</keyword>